<gene>
    <name evidence="1" type="ORF">NIES267_74410</name>
</gene>
<accession>A0A1Z4M369</accession>
<proteinExistence type="predicted"/>
<organism evidence="1 2">
    <name type="scientific">Calothrix parasitica NIES-267</name>
    <dbReference type="NCBI Taxonomy" id="1973488"/>
    <lineage>
        <taxon>Bacteria</taxon>
        <taxon>Bacillati</taxon>
        <taxon>Cyanobacteriota</taxon>
        <taxon>Cyanophyceae</taxon>
        <taxon>Nostocales</taxon>
        <taxon>Calotrichaceae</taxon>
        <taxon>Calothrix</taxon>
    </lineage>
</organism>
<protein>
    <submittedName>
        <fullName evidence="1">Uncharacterized protein</fullName>
    </submittedName>
</protein>
<sequence>MAESLTVKPISVVAPIFTAIGNRNWEEFKRLEKDFVDQYGVEAWEYEFNFRIKPALDKDSDRWLLIQWCSGGIVSIKHIA</sequence>
<dbReference type="Proteomes" id="UP000218418">
    <property type="component" value="Plasmid plasmid3"/>
</dbReference>
<evidence type="ECO:0000313" key="2">
    <source>
        <dbReference type="Proteomes" id="UP000218418"/>
    </source>
</evidence>
<reference evidence="1 2" key="1">
    <citation type="submission" date="2017-06" db="EMBL/GenBank/DDBJ databases">
        <title>Genome sequencing of cyanobaciteial culture collection at National Institute for Environmental Studies (NIES).</title>
        <authorList>
            <person name="Hirose Y."/>
            <person name="Shimura Y."/>
            <person name="Fujisawa T."/>
            <person name="Nakamura Y."/>
            <person name="Kawachi M."/>
        </authorList>
    </citation>
    <scope>NUCLEOTIDE SEQUENCE [LARGE SCALE GENOMIC DNA]</scope>
    <source>
        <strain evidence="1 2">NIES-267</strain>
        <plasmid evidence="2">Plasmid3 dna</plasmid>
    </source>
</reference>
<name>A0A1Z4M369_9CYAN</name>
<dbReference type="AlphaFoldDB" id="A0A1Z4M369"/>
<dbReference type="OrthoDB" id="489678at2"/>
<keyword evidence="1" id="KW-0614">Plasmid</keyword>
<dbReference type="EMBL" id="AP018230">
    <property type="protein sequence ID" value="BAY87917.1"/>
    <property type="molecule type" value="Genomic_DNA"/>
</dbReference>
<evidence type="ECO:0000313" key="1">
    <source>
        <dbReference type="EMBL" id="BAY87917.1"/>
    </source>
</evidence>
<keyword evidence="2" id="KW-1185">Reference proteome</keyword>
<geneLocation type="plasmid" evidence="2">
    <name>Plasmid3 dna</name>
</geneLocation>